<keyword evidence="1" id="KW-0805">Transcription regulation</keyword>
<dbReference type="PANTHER" id="PTHR42756:SF1">
    <property type="entry name" value="TRANSCRIPTIONAL REPRESSOR OF EMRAB OPERON"/>
    <property type="match status" value="1"/>
</dbReference>
<evidence type="ECO:0000256" key="2">
    <source>
        <dbReference type="ARBA" id="ARBA00023125"/>
    </source>
</evidence>
<keyword evidence="2" id="KW-0238">DNA-binding</keyword>
<evidence type="ECO:0000256" key="3">
    <source>
        <dbReference type="ARBA" id="ARBA00023163"/>
    </source>
</evidence>
<dbReference type="Proteomes" id="UP001212189">
    <property type="component" value="Chromosome"/>
</dbReference>
<evidence type="ECO:0000313" key="6">
    <source>
        <dbReference type="Proteomes" id="UP001212189"/>
    </source>
</evidence>
<feature type="domain" description="HTH marR-type" evidence="4">
    <location>
        <begin position="4"/>
        <end position="137"/>
    </location>
</feature>
<accession>A0AAF0AJI8</accession>
<protein>
    <submittedName>
        <fullName evidence="5">MarR family transcriptional regulator</fullName>
    </submittedName>
</protein>
<dbReference type="InterPro" id="IPR036388">
    <property type="entry name" value="WH-like_DNA-bd_sf"/>
</dbReference>
<dbReference type="PRINTS" id="PR00598">
    <property type="entry name" value="HTHMARR"/>
</dbReference>
<dbReference type="GO" id="GO:0003677">
    <property type="term" value="F:DNA binding"/>
    <property type="evidence" value="ECO:0007669"/>
    <property type="project" value="UniProtKB-KW"/>
</dbReference>
<dbReference type="Gene3D" id="1.10.10.10">
    <property type="entry name" value="Winged helix-like DNA-binding domain superfamily/Winged helix DNA-binding domain"/>
    <property type="match status" value="1"/>
</dbReference>
<dbReference type="SMART" id="SM00347">
    <property type="entry name" value="HTH_MARR"/>
    <property type="match status" value="1"/>
</dbReference>
<dbReference type="GO" id="GO:0003700">
    <property type="term" value="F:DNA-binding transcription factor activity"/>
    <property type="evidence" value="ECO:0007669"/>
    <property type="project" value="InterPro"/>
</dbReference>
<evidence type="ECO:0000256" key="1">
    <source>
        <dbReference type="ARBA" id="ARBA00023015"/>
    </source>
</evidence>
<proteinExistence type="predicted"/>
<dbReference type="Pfam" id="PF01047">
    <property type="entry name" value="MarR"/>
    <property type="match status" value="1"/>
</dbReference>
<organism evidence="5 6">
    <name type="scientific">Denitrificimonas caeni</name>
    <dbReference type="NCBI Taxonomy" id="521720"/>
    <lineage>
        <taxon>Bacteria</taxon>
        <taxon>Pseudomonadati</taxon>
        <taxon>Pseudomonadota</taxon>
        <taxon>Gammaproteobacteria</taxon>
        <taxon>Pseudomonadales</taxon>
        <taxon>Pseudomonadaceae</taxon>
        <taxon>Denitrificimonas</taxon>
    </lineage>
</organism>
<evidence type="ECO:0000313" key="5">
    <source>
        <dbReference type="EMBL" id="WBE26049.1"/>
    </source>
</evidence>
<name>A0AAF0AJI8_9GAMM</name>
<dbReference type="RefSeq" id="WP_269818995.1">
    <property type="nucleotide sequence ID" value="NZ_CP114976.1"/>
</dbReference>
<evidence type="ECO:0000259" key="4">
    <source>
        <dbReference type="PROSITE" id="PS50995"/>
    </source>
</evidence>
<keyword evidence="3" id="KW-0804">Transcription</keyword>
<dbReference type="InterPro" id="IPR036390">
    <property type="entry name" value="WH_DNA-bd_sf"/>
</dbReference>
<dbReference type="KEGG" id="dce:O6P33_04215"/>
<dbReference type="PROSITE" id="PS50995">
    <property type="entry name" value="HTH_MARR_2"/>
    <property type="match status" value="1"/>
</dbReference>
<dbReference type="PANTHER" id="PTHR42756">
    <property type="entry name" value="TRANSCRIPTIONAL REGULATOR, MARR"/>
    <property type="match status" value="1"/>
</dbReference>
<reference evidence="5 6" key="1">
    <citation type="submission" date="2022-12" db="EMBL/GenBank/DDBJ databases">
        <title>Coexistence and Characterization of a Novel Tigecycline Resistance gene tet(X) variant and blaNDM-1 in a Pseudomonas caeni Isolate of Chicken Origin.</title>
        <authorList>
            <person name="Lu X."/>
            <person name="Zhang L."/>
            <person name="Li R."/>
            <person name="Wang Z."/>
        </authorList>
    </citation>
    <scope>NUCLEOTIDE SEQUENCE [LARGE SCALE GENOMIC DNA]</scope>
    <source>
        <strain evidence="5 6">CE14</strain>
    </source>
</reference>
<keyword evidence="6" id="KW-1185">Reference proteome</keyword>
<dbReference type="EMBL" id="CP114976">
    <property type="protein sequence ID" value="WBE26049.1"/>
    <property type="molecule type" value="Genomic_DNA"/>
</dbReference>
<dbReference type="SUPFAM" id="SSF46785">
    <property type="entry name" value="Winged helix' DNA-binding domain"/>
    <property type="match status" value="1"/>
</dbReference>
<gene>
    <name evidence="5" type="ORF">O6P33_04215</name>
</gene>
<dbReference type="AlphaFoldDB" id="A0AAF0AJI8"/>
<dbReference type="InterPro" id="IPR000835">
    <property type="entry name" value="HTH_MarR-typ"/>
</dbReference>
<sequence>MYEQHRFGMQLTQLSRAWRAELDRRLAELGLSQARWLVLLHLARDKALPTQGELACSVGVENPTLARLLDALEAQQLIERQTDEQDRRVKKIALTDAAIPLIAEIEVIATGLRREIFAGLTEQDIQTCQQIHAQMLANLEKNT</sequence>